<name>A0ABT2TM05_9FIRM</name>
<dbReference type="Pfam" id="PF18232">
    <property type="entry name" value="Chalcone_N"/>
    <property type="match status" value="1"/>
</dbReference>
<keyword evidence="2" id="KW-0378">Hydrolase</keyword>
<evidence type="ECO:0000259" key="1">
    <source>
        <dbReference type="Pfam" id="PF18232"/>
    </source>
</evidence>
<evidence type="ECO:0000313" key="3">
    <source>
        <dbReference type="Proteomes" id="UP001652442"/>
    </source>
</evidence>
<dbReference type="EMBL" id="JAOQJQ010000006">
    <property type="protein sequence ID" value="MCU6763245.1"/>
    <property type="molecule type" value="Genomic_DNA"/>
</dbReference>
<comment type="caution">
    <text evidence="2">The sequence shown here is derived from an EMBL/GenBank/DDBJ whole genome shotgun (WGS) entry which is preliminary data.</text>
</comment>
<reference evidence="2 3" key="1">
    <citation type="journal article" date="2021" name="ISME Commun">
        <title>Automated analysis of genomic sequences facilitates high-throughput and comprehensive description of bacteria.</title>
        <authorList>
            <person name="Hitch T.C.A."/>
        </authorList>
    </citation>
    <scope>NUCLEOTIDE SEQUENCE [LARGE SCALE GENOMIC DNA]</scope>
    <source>
        <strain evidence="2 3">Sanger_109</strain>
    </source>
</reference>
<dbReference type="Proteomes" id="UP001652442">
    <property type="component" value="Unassembled WGS sequence"/>
</dbReference>
<proteinExistence type="predicted"/>
<sequence length="268" mass="31091">MRSLIYVDVAKEQYRVKLNHWLYAVHVPESISKFRPYVSQYAFYNALPVPPLGEQFGTVRMQLTEHYWQVNPMDVSMAVNVFTETFPTEVLIWQGNMPENAIALNYEGDEARSAKVENCNPFVFAFLPISWEEDLKGAGRTMADGPNYRWNFALHYPDGVSVETGDQWFYEKFVPAFLEIPEATRMVTSKIIKEINDCPMDRVVEIWFEGPDQWSAAMEKAKSIEPPEWAQEETFPYLKPYQNIMGVFVADNISSDNLNNHRGYITMR</sequence>
<dbReference type="GO" id="GO:0016787">
    <property type="term" value="F:hydrolase activity"/>
    <property type="evidence" value="ECO:0007669"/>
    <property type="project" value="UniProtKB-KW"/>
</dbReference>
<gene>
    <name evidence="2" type="ORF">OCV88_13075</name>
</gene>
<dbReference type="RefSeq" id="WP_262591302.1">
    <property type="nucleotide sequence ID" value="NZ_JAOQJQ010000006.1"/>
</dbReference>
<keyword evidence="3" id="KW-1185">Reference proteome</keyword>
<feature type="domain" description="Chalcone isomerase N-terminal" evidence="1">
    <location>
        <begin position="1"/>
        <end position="99"/>
    </location>
</feature>
<dbReference type="InterPro" id="IPR040518">
    <property type="entry name" value="Chalcone_N"/>
</dbReference>
<protein>
    <submittedName>
        <fullName evidence="2">Acetyl-CoA hydrolase</fullName>
    </submittedName>
</protein>
<accession>A0ABT2TM05</accession>
<organism evidence="2 3">
    <name type="scientific">Brotonthovivens ammoniilytica</name>
    <dbReference type="NCBI Taxonomy" id="2981725"/>
    <lineage>
        <taxon>Bacteria</taxon>
        <taxon>Bacillati</taxon>
        <taxon>Bacillota</taxon>
        <taxon>Clostridia</taxon>
        <taxon>Lachnospirales</taxon>
        <taxon>Lachnospiraceae</taxon>
        <taxon>Brotonthovivens</taxon>
    </lineage>
</organism>
<evidence type="ECO:0000313" key="2">
    <source>
        <dbReference type="EMBL" id="MCU6763245.1"/>
    </source>
</evidence>